<dbReference type="PANTHER" id="PTHR33359:SF1">
    <property type="entry name" value="MOLYBDOPTERIN SYNTHASE SULFUR CARRIER SUBUNIT"/>
    <property type="match status" value="1"/>
</dbReference>
<dbReference type="SUPFAM" id="SSF54285">
    <property type="entry name" value="MoaD/ThiS"/>
    <property type="match status" value="1"/>
</dbReference>
<comment type="caution">
    <text evidence="4">The sequence shown here is derived from an EMBL/GenBank/DDBJ whole genome shotgun (WGS) entry which is preliminary data.</text>
</comment>
<dbReference type="InterPro" id="IPR003749">
    <property type="entry name" value="ThiS/MoaD-like"/>
</dbReference>
<dbReference type="EMBL" id="JBCEWA010000006">
    <property type="protein sequence ID" value="MEL5988631.1"/>
    <property type="molecule type" value="Genomic_DNA"/>
</dbReference>
<evidence type="ECO:0000256" key="1">
    <source>
        <dbReference type="ARBA" id="ARBA00022741"/>
    </source>
</evidence>
<evidence type="ECO:0000313" key="5">
    <source>
        <dbReference type="Proteomes" id="UP001398420"/>
    </source>
</evidence>
<keyword evidence="1" id="KW-0547">Nucleotide-binding</keyword>
<name>A0ABU9LPP1_9BACL</name>
<accession>A0ABU9LPP1</accession>
<organism evidence="4 5">
    <name type="scientific">Kurthia gibsonii</name>
    <dbReference type="NCBI Taxonomy" id="33946"/>
    <lineage>
        <taxon>Bacteria</taxon>
        <taxon>Bacillati</taxon>
        <taxon>Bacillota</taxon>
        <taxon>Bacilli</taxon>
        <taxon>Bacillales</taxon>
        <taxon>Caryophanaceae</taxon>
        <taxon>Kurthia</taxon>
    </lineage>
</organism>
<proteinExistence type="inferred from homology"/>
<evidence type="ECO:0000256" key="2">
    <source>
        <dbReference type="ARBA" id="ARBA00024200"/>
    </source>
</evidence>
<dbReference type="CDD" id="cd00754">
    <property type="entry name" value="Ubl_MoaD"/>
    <property type="match status" value="1"/>
</dbReference>
<comment type="similarity">
    <text evidence="2">Belongs to the MoaD family.</text>
</comment>
<evidence type="ECO:0000256" key="3">
    <source>
        <dbReference type="ARBA" id="ARBA00024247"/>
    </source>
</evidence>
<dbReference type="Gene3D" id="3.10.20.30">
    <property type="match status" value="1"/>
</dbReference>
<sequence length="77" mass="8429">MISILFFAQLQESMGQSQMEVPLAGKTVAEVKAWLEKEYPLLSLGQVMTAVNEEFARDQTIVNEGDKVAFIPPISGG</sequence>
<dbReference type="Pfam" id="PF02597">
    <property type="entry name" value="ThiS"/>
    <property type="match status" value="1"/>
</dbReference>
<protein>
    <recommendedName>
        <fullName evidence="3">Molybdopterin synthase sulfur carrier subunit</fullName>
    </recommendedName>
</protein>
<gene>
    <name evidence="4" type="primary">moaD</name>
    <name evidence="4" type="ORF">AAF454_09465</name>
</gene>
<dbReference type="RefSeq" id="WP_342302977.1">
    <property type="nucleotide sequence ID" value="NZ_JBCEWA010000006.1"/>
</dbReference>
<dbReference type="Proteomes" id="UP001398420">
    <property type="component" value="Unassembled WGS sequence"/>
</dbReference>
<reference evidence="4 5" key="1">
    <citation type="submission" date="2024-04" db="EMBL/GenBank/DDBJ databases">
        <authorList>
            <person name="Wu Y.S."/>
            <person name="Zhang L."/>
        </authorList>
    </citation>
    <scope>NUCLEOTIDE SEQUENCE [LARGE SCALE GENOMIC DNA]</scope>
    <source>
        <strain evidence="4 5">KG-01</strain>
    </source>
</reference>
<keyword evidence="5" id="KW-1185">Reference proteome</keyword>
<dbReference type="InterPro" id="IPR012675">
    <property type="entry name" value="Beta-grasp_dom_sf"/>
</dbReference>
<evidence type="ECO:0000313" key="4">
    <source>
        <dbReference type="EMBL" id="MEL5988631.1"/>
    </source>
</evidence>
<dbReference type="NCBIfam" id="TIGR01682">
    <property type="entry name" value="moaD"/>
    <property type="match status" value="1"/>
</dbReference>
<dbReference type="InterPro" id="IPR044672">
    <property type="entry name" value="MOCS2A"/>
</dbReference>
<dbReference type="PANTHER" id="PTHR33359">
    <property type="entry name" value="MOLYBDOPTERIN SYNTHASE SULFUR CARRIER SUBUNIT"/>
    <property type="match status" value="1"/>
</dbReference>
<dbReference type="InterPro" id="IPR016155">
    <property type="entry name" value="Mopterin_synth/thiamin_S_b"/>
</dbReference>